<proteinExistence type="predicted"/>
<dbReference type="PROSITE" id="PS51755">
    <property type="entry name" value="OMPR_PHOB"/>
    <property type="match status" value="1"/>
</dbReference>
<dbReference type="RefSeq" id="WP_071628627.1">
    <property type="nucleotide sequence ID" value="NZ_CP022375.1"/>
</dbReference>
<dbReference type="CDD" id="cd17574">
    <property type="entry name" value="REC_OmpR"/>
    <property type="match status" value="1"/>
</dbReference>
<evidence type="ECO:0000256" key="1">
    <source>
        <dbReference type="ARBA" id="ARBA00022553"/>
    </source>
</evidence>
<evidence type="ECO:0000256" key="5">
    <source>
        <dbReference type="ARBA" id="ARBA00023163"/>
    </source>
</evidence>
<evidence type="ECO:0000259" key="8">
    <source>
        <dbReference type="PROSITE" id="PS50110"/>
    </source>
</evidence>
<evidence type="ECO:0000256" key="3">
    <source>
        <dbReference type="ARBA" id="ARBA00023015"/>
    </source>
</evidence>
<evidence type="ECO:0000256" key="4">
    <source>
        <dbReference type="ARBA" id="ARBA00023125"/>
    </source>
</evidence>
<dbReference type="GO" id="GO:0006355">
    <property type="term" value="P:regulation of DNA-templated transcription"/>
    <property type="evidence" value="ECO:0007669"/>
    <property type="project" value="InterPro"/>
</dbReference>
<dbReference type="InterPro" id="IPR001789">
    <property type="entry name" value="Sig_transdc_resp-reg_receiver"/>
</dbReference>
<evidence type="ECO:0000256" key="6">
    <source>
        <dbReference type="PROSITE-ProRule" id="PRU00169"/>
    </source>
</evidence>
<dbReference type="Proteomes" id="UP000253862">
    <property type="component" value="Chromosome"/>
</dbReference>
<keyword evidence="1 6" id="KW-0597">Phosphoprotein</keyword>
<evidence type="ECO:0000313" key="10">
    <source>
        <dbReference type="EMBL" id="AXH29340.1"/>
    </source>
</evidence>
<keyword evidence="11" id="KW-1185">Reference proteome</keyword>
<dbReference type="SMART" id="SM00448">
    <property type="entry name" value="REC"/>
    <property type="match status" value="1"/>
</dbReference>
<keyword evidence="2" id="KW-0902">Two-component regulatory system</keyword>
<dbReference type="SMART" id="SM00862">
    <property type="entry name" value="Trans_reg_C"/>
    <property type="match status" value="1"/>
</dbReference>
<dbReference type="GO" id="GO:0000976">
    <property type="term" value="F:transcription cis-regulatory region binding"/>
    <property type="evidence" value="ECO:0007669"/>
    <property type="project" value="TreeGrafter"/>
</dbReference>
<evidence type="ECO:0000313" key="11">
    <source>
        <dbReference type="Proteomes" id="UP000253862"/>
    </source>
</evidence>
<protein>
    <submittedName>
        <fullName evidence="10">DNA-binding response regulator</fullName>
    </submittedName>
</protein>
<dbReference type="PANTHER" id="PTHR48111">
    <property type="entry name" value="REGULATOR OF RPOS"/>
    <property type="match status" value="1"/>
</dbReference>
<evidence type="ECO:0000256" key="7">
    <source>
        <dbReference type="PROSITE-ProRule" id="PRU01091"/>
    </source>
</evidence>
<dbReference type="KEGG" id="foo:CGC45_01395"/>
<dbReference type="AlphaFoldDB" id="A0A345JPU4"/>
<dbReference type="Gene3D" id="1.10.10.10">
    <property type="entry name" value="Winged helix-like DNA-binding domain superfamily/Winged helix DNA-binding domain"/>
    <property type="match status" value="1"/>
</dbReference>
<dbReference type="Pfam" id="PF00072">
    <property type="entry name" value="Response_reg"/>
    <property type="match status" value="1"/>
</dbReference>
<feature type="domain" description="Response regulatory" evidence="8">
    <location>
        <begin position="3"/>
        <end position="116"/>
    </location>
</feature>
<dbReference type="InterPro" id="IPR036388">
    <property type="entry name" value="WH-like_DNA-bd_sf"/>
</dbReference>
<dbReference type="GO" id="GO:0032993">
    <property type="term" value="C:protein-DNA complex"/>
    <property type="evidence" value="ECO:0007669"/>
    <property type="project" value="TreeGrafter"/>
</dbReference>
<dbReference type="EMBL" id="CP022375">
    <property type="protein sequence ID" value="AXH29340.1"/>
    <property type="molecule type" value="Genomic_DNA"/>
</dbReference>
<gene>
    <name evidence="10" type="ORF">CGC43_01415</name>
</gene>
<dbReference type="Pfam" id="PF00486">
    <property type="entry name" value="Trans_reg_C"/>
    <property type="match status" value="1"/>
</dbReference>
<dbReference type="PROSITE" id="PS50110">
    <property type="entry name" value="RESPONSE_REGULATORY"/>
    <property type="match status" value="1"/>
</dbReference>
<accession>A0A345JPU4</accession>
<dbReference type="GO" id="GO:0005829">
    <property type="term" value="C:cytosol"/>
    <property type="evidence" value="ECO:0007669"/>
    <property type="project" value="TreeGrafter"/>
</dbReference>
<dbReference type="Gene3D" id="3.40.50.2300">
    <property type="match status" value="1"/>
</dbReference>
<dbReference type="GO" id="GO:0000156">
    <property type="term" value="F:phosphorelay response regulator activity"/>
    <property type="evidence" value="ECO:0007669"/>
    <property type="project" value="TreeGrafter"/>
</dbReference>
<reference evidence="10 11" key="1">
    <citation type="submission" date="2017-07" db="EMBL/GenBank/DDBJ databases">
        <title>Complete genome sequences and comparative analysis of the novel pathogen Francisella opportunistica.</title>
        <authorList>
            <person name="Dietrich E.A."/>
            <person name="Kingry L.C."/>
            <person name="Petersen J.M."/>
        </authorList>
    </citation>
    <scope>NUCLEOTIDE SEQUENCE [LARGE SCALE GENOMIC DNA]</scope>
    <source>
        <strain evidence="10 11">14-2155</strain>
    </source>
</reference>
<dbReference type="PANTHER" id="PTHR48111:SF1">
    <property type="entry name" value="TWO-COMPONENT RESPONSE REGULATOR ORR33"/>
    <property type="match status" value="1"/>
</dbReference>
<dbReference type="OrthoDB" id="9802426at2"/>
<dbReference type="InterPro" id="IPR039420">
    <property type="entry name" value="WalR-like"/>
</dbReference>
<feature type="modified residue" description="4-aspartylphosphate" evidence="6">
    <location>
        <position position="52"/>
    </location>
</feature>
<keyword evidence="5" id="KW-0804">Transcription</keyword>
<evidence type="ECO:0000259" key="9">
    <source>
        <dbReference type="PROSITE" id="PS51755"/>
    </source>
</evidence>
<keyword evidence="3" id="KW-0805">Transcription regulation</keyword>
<evidence type="ECO:0000256" key="2">
    <source>
        <dbReference type="ARBA" id="ARBA00023012"/>
    </source>
</evidence>
<dbReference type="InterPro" id="IPR011006">
    <property type="entry name" value="CheY-like_superfamily"/>
</dbReference>
<sequence length="241" mass="27812">MKSILVADDEKEIRINLRDLLEKEGYKVYIADSAEAAERILNSEKIDLMLLDIMMPNESGLDFCKRICLQKDINIIIATASNDEIDQILAYEFGAKDYISKPFNRKLLLAKIKTTINSGLIRSRYLFFDGVIFDTLEKTIQNKQDILYQLSNIEYKILLLLTENVFSFVNRNKLFQAVYNRPYDGYSRSVDVTISKIRKKINDKDKVTILTSSQNGYSLNKEVKKFASQNDLADSIKSYNQ</sequence>
<dbReference type="SUPFAM" id="SSF52172">
    <property type="entry name" value="CheY-like"/>
    <property type="match status" value="1"/>
</dbReference>
<keyword evidence="4 7" id="KW-0238">DNA-binding</keyword>
<feature type="domain" description="OmpR/PhoB-type" evidence="9">
    <location>
        <begin position="123"/>
        <end position="221"/>
    </location>
</feature>
<organism evidence="10 11">
    <name type="scientific">Francisella opportunistica</name>
    <dbReference type="NCBI Taxonomy" id="2016517"/>
    <lineage>
        <taxon>Bacteria</taxon>
        <taxon>Pseudomonadati</taxon>
        <taxon>Pseudomonadota</taxon>
        <taxon>Gammaproteobacteria</taxon>
        <taxon>Thiotrichales</taxon>
        <taxon>Francisellaceae</taxon>
        <taxon>Francisella</taxon>
    </lineage>
</organism>
<name>A0A345JPU4_9GAMM</name>
<feature type="DNA-binding region" description="OmpR/PhoB-type" evidence="7">
    <location>
        <begin position="123"/>
        <end position="221"/>
    </location>
</feature>
<dbReference type="CDD" id="cd00383">
    <property type="entry name" value="trans_reg_C"/>
    <property type="match status" value="1"/>
</dbReference>
<dbReference type="InterPro" id="IPR001867">
    <property type="entry name" value="OmpR/PhoB-type_DNA-bd"/>
</dbReference>